<evidence type="ECO:0000256" key="1">
    <source>
        <dbReference type="ARBA" id="ARBA00009861"/>
    </source>
</evidence>
<reference evidence="3 4" key="1">
    <citation type="submission" date="2024-04" db="EMBL/GenBank/DDBJ databases">
        <title>genome sequences of Mucor flavus KT1a and Helicostylum pulchrum KT1b strains isolation_sourced from the surface of a dry-aged beef.</title>
        <authorList>
            <person name="Toyotome T."/>
            <person name="Hosono M."/>
            <person name="Torimaru M."/>
            <person name="Fukuda K."/>
            <person name="Mikami N."/>
        </authorList>
    </citation>
    <scope>NUCLEOTIDE SEQUENCE [LARGE SCALE GENOMIC DNA]</scope>
    <source>
        <strain evidence="3 4">KT1b</strain>
    </source>
</reference>
<dbReference type="PANTHER" id="PTHR31623">
    <property type="entry name" value="F21J9.9"/>
    <property type="match status" value="1"/>
</dbReference>
<comment type="caution">
    <text evidence="3">The sequence shown here is derived from an EMBL/GenBank/DDBJ whole genome shotgun (WGS) entry which is preliminary data.</text>
</comment>
<evidence type="ECO:0000313" key="3">
    <source>
        <dbReference type="EMBL" id="GAA5798831.1"/>
    </source>
</evidence>
<keyword evidence="4" id="KW-1185">Reference proteome</keyword>
<proteinExistence type="inferred from homology"/>
<dbReference type="Pfam" id="PF02458">
    <property type="entry name" value="Transferase"/>
    <property type="match status" value="1"/>
</dbReference>
<dbReference type="InterPro" id="IPR023213">
    <property type="entry name" value="CAT-like_dom_sf"/>
</dbReference>
<organism evidence="3 4">
    <name type="scientific">Helicostylum pulchrum</name>
    <dbReference type="NCBI Taxonomy" id="562976"/>
    <lineage>
        <taxon>Eukaryota</taxon>
        <taxon>Fungi</taxon>
        <taxon>Fungi incertae sedis</taxon>
        <taxon>Mucoromycota</taxon>
        <taxon>Mucoromycotina</taxon>
        <taxon>Mucoromycetes</taxon>
        <taxon>Mucorales</taxon>
        <taxon>Mucorineae</taxon>
        <taxon>Mucoraceae</taxon>
        <taxon>Helicostylum</taxon>
    </lineage>
</organism>
<dbReference type="Gene3D" id="3.30.559.10">
    <property type="entry name" value="Chloramphenicol acetyltransferase-like domain"/>
    <property type="match status" value="1"/>
</dbReference>
<name>A0ABP9XVM8_9FUNG</name>
<dbReference type="Proteomes" id="UP001476247">
    <property type="component" value="Unassembled WGS sequence"/>
</dbReference>
<comment type="similarity">
    <text evidence="1">Belongs to the plant acyltransferase family.</text>
</comment>
<dbReference type="PANTHER" id="PTHR31623:SF17">
    <property type="entry name" value="F21J9.9"/>
    <property type="match status" value="1"/>
</dbReference>
<gene>
    <name evidence="3" type="ORF">HPULCUR_004237</name>
</gene>
<sequence length="249" mass="27971">MVHIPTERADHSTSLPPQKRKFVTCSVTAPAIHLKDASKKLKVSTSHSYKNFVLFYEDTAEHAGFSSTESIESVFIQTLNRYYAFTGRLSKEEDSNVINQFEKGALFEAVDSTNVFTDYSDKEFLQNNLSQLVSLTRYNSRDSALCGLRLTRLRGGGIVIGISLFRHVTDIANELNFLQLFCSLGKNGHRDAAPFNLLWHHQVPIQADESTIVYTKSRKLSVVVPYSYTKTSLSSLKTETASIVHILDI</sequence>
<protein>
    <submittedName>
        <fullName evidence="3">Uncharacterized protein</fullName>
    </submittedName>
</protein>
<dbReference type="EMBL" id="BAABUJ010000011">
    <property type="protein sequence ID" value="GAA5798831.1"/>
    <property type="molecule type" value="Genomic_DNA"/>
</dbReference>
<accession>A0ABP9XVM8</accession>
<keyword evidence="2" id="KW-0808">Transferase</keyword>
<evidence type="ECO:0000313" key="4">
    <source>
        <dbReference type="Proteomes" id="UP001476247"/>
    </source>
</evidence>
<evidence type="ECO:0000256" key="2">
    <source>
        <dbReference type="ARBA" id="ARBA00022679"/>
    </source>
</evidence>